<dbReference type="AlphaFoldDB" id="A0A9N9IGU6"/>
<dbReference type="EMBL" id="CAJVPQ010013190">
    <property type="protein sequence ID" value="CAG8734884.1"/>
    <property type="molecule type" value="Genomic_DNA"/>
</dbReference>
<accession>A0A9N9IGU6</accession>
<name>A0A9N9IGU6_9GLOM</name>
<evidence type="ECO:0000313" key="1">
    <source>
        <dbReference type="EMBL" id="CAG8734884.1"/>
    </source>
</evidence>
<dbReference type="Proteomes" id="UP000789570">
    <property type="component" value="Unassembled WGS sequence"/>
</dbReference>
<evidence type="ECO:0000313" key="2">
    <source>
        <dbReference type="Proteomes" id="UP000789570"/>
    </source>
</evidence>
<protein>
    <submittedName>
        <fullName evidence="1">14111_t:CDS:1</fullName>
    </submittedName>
</protein>
<feature type="non-terminal residue" evidence="1">
    <location>
        <position position="1"/>
    </location>
</feature>
<reference evidence="1" key="1">
    <citation type="submission" date="2021-06" db="EMBL/GenBank/DDBJ databases">
        <authorList>
            <person name="Kallberg Y."/>
            <person name="Tangrot J."/>
            <person name="Rosling A."/>
        </authorList>
    </citation>
    <scope>NUCLEOTIDE SEQUENCE</scope>
    <source>
        <strain evidence="1">UK204</strain>
    </source>
</reference>
<keyword evidence="2" id="KW-1185">Reference proteome</keyword>
<proteinExistence type="predicted"/>
<sequence length="46" mass="5042">IKQKVEATGSVKDLPKSGHSRLFTGRDERNIIGMLLSEKCSIAVDI</sequence>
<comment type="caution">
    <text evidence="1">The sequence shown here is derived from an EMBL/GenBank/DDBJ whole genome shotgun (WGS) entry which is preliminary data.</text>
</comment>
<organism evidence="1 2">
    <name type="scientific">Funneliformis caledonium</name>
    <dbReference type="NCBI Taxonomy" id="1117310"/>
    <lineage>
        <taxon>Eukaryota</taxon>
        <taxon>Fungi</taxon>
        <taxon>Fungi incertae sedis</taxon>
        <taxon>Mucoromycota</taxon>
        <taxon>Glomeromycotina</taxon>
        <taxon>Glomeromycetes</taxon>
        <taxon>Glomerales</taxon>
        <taxon>Glomeraceae</taxon>
        <taxon>Funneliformis</taxon>
    </lineage>
</organism>
<gene>
    <name evidence="1" type="ORF">FCALED_LOCUS15234</name>
</gene>